<reference evidence="2 3" key="1">
    <citation type="submission" date="2017-03" db="EMBL/GenBank/DDBJ databases">
        <authorList>
            <person name="Afonso C.L."/>
            <person name="Miller P.J."/>
            <person name="Scott M.A."/>
            <person name="Spackman E."/>
            <person name="Goraichik I."/>
            <person name="Dimitrov K.M."/>
            <person name="Suarez D.L."/>
            <person name="Swayne D.E."/>
        </authorList>
    </citation>
    <scope>NUCLEOTIDE SEQUENCE [LARGE SCALE GENOMIC DNA]</scope>
    <source>
        <strain evidence="2">Genome sequencing of Nitrospira japonica strain NJ11</strain>
    </source>
</reference>
<dbReference type="PANTHER" id="PTHR48090">
    <property type="entry name" value="UNDECAPRENYL-PHOSPHATE 4-DEOXY-4-FORMAMIDO-L-ARABINOSE TRANSFERASE-RELATED"/>
    <property type="match status" value="1"/>
</dbReference>
<sequence length="264" mass="30059">MLTKGIADTRVMKLSIIIPAFNEAETIEAVVERIRAVDLGNISKEIVVVDDASDDDMPRILDRLTGIQVIRHSVNSGKGAALSTGIRAATGEVVIFQDADLEYAPEDYPAVIEPILNGVCDVVMGSRFLRERPVFWGQHKSPYLNHYIGNLLIQHVTNILYGRRFTDYEGCYKAFLRSHLLDTPIEATGFEFDNELICKLLRKHMRIREVPIRYNPRTYSQGKKITWRHGLIILWTIVKWRFHPLEVTGPAPIGTRRYRSDPSS</sequence>
<dbReference type="InterPro" id="IPR001173">
    <property type="entry name" value="Glyco_trans_2-like"/>
</dbReference>
<protein>
    <submittedName>
        <fullName evidence="2">Dolichyl-phosphate mannose synthase related protein</fullName>
    </submittedName>
</protein>
<proteinExistence type="predicted"/>
<dbReference type="InterPro" id="IPR050256">
    <property type="entry name" value="Glycosyltransferase_2"/>
</dbReference>
<name>A0A1W1IB68_9BACT</name>
<dbReference type="Gene3D" id="3.90.550.10">
    <property type="entry name" value="Spore Coat Polysaccharide Biosynthesis Protein SpsA, Chain A"/>
    <property type="match status" value="1"/>
</dbReference>
<dbReference type="CDD" id="cd04179">
    <property type="entry name" value="DPM_DPG-synthase_like"/>
    <property type="match status" value="1"/>
</dbReference>
<dbReference type="Pfam" id="PF00535">
    <property type="entry name" value="Glycos_transf_2"/>
    <property type="match status" value="1"/>
</dbReference>
<evidence type="ECO:0000313" key="3">
    <source>
        <dbReference type="Proteomes" id="UP000192042"/>
    </source>
</evidence>
<gene>
    <name evidence="2" type="ORF">NSJP_4097</name>
</gene>
<dbReference type="OrthoDB" id="9810303at2"/>
<dbReference type="KEGG" id="nja:NSJP_4097"/>
<keyword evidence="3" id="KW-1185">Reference proteome</keyword>
<feature type="domain" description="Glycosyltransferase 2-like" evidence="1">
    <location>
        <begin position="15"/>
        <end position="177"/>
    </location>
</feature>
<accession>A0A1W1IB68</accession>
<organism evidence="2 3">
    <name type="scientific">Nitrospira japonica</name>
    <dbReference type="NCBI Taxonomy" id="1325564"/>
    <lineage>
        <taxon>Bacteria</taxon>
        <taxon>Pseudomonadati</taxon>
        <taxon>Nitrospirota</taxon>
        <taxon>Nitrospiria</taxon>
        <taxon>Nitrospirales</taxon>
        <taxon>Nitrospiraceae</taxon>
        <taxon>Nitrospira</taxon>
    </lineage>
</organism>
<dbReference type="STRING" id="1325564.NSJP_4097"/>
<dbReference type="EMBL" id="LT828648">
    <property type="protein sequence ID" value="SLM50264.1"/>
    <property type="molecule type" value="Genomic_DNA"/>
</dbReference>
<dbReference type="InterPro" id="IPR029044">
    <property type="entry name" value="Nucleotide-diphossugar_trans"/>
</dbReference>
<dbReference type="RefSeq" id="WP_080888388.1">
    <property type="nucleotide sequence ID" value="NZ_LT828648.1"/>
</dbReference>
<dbReference type="Proteomes" id="UP000192042">
    <property type="component" value="Chromosome I"/>
</dbReference>
<evidence type="ECO:0000313" key="2">
    <source>
        <dbReference type="EMBL" id="SLM50264.1"/>
    </source>
</evidence>
<dbReference type="AlphaFoldDB" id="A0A1W1IB68"/>
<dbReference type="PANTHER" id="PTHR48090:SF7">
    <property type="entry name" value="RFBJ PROTEIN"/>
    <property type="match status" value="1"/>
</dbReference>
<dbReference type="SUPFAM" id="SSF53448">
    <property type="entry name" value="Nucleotide-diphospho-sugar transferases"/>
    <property type="match status" value="1"/>
</dbReference>
<evidence type="ECO:0000259" key="1">
    <source>
        <dbReference type="Pfam" id="PF00535"/>
    </source>
</evidence>